<evidence type="ECO:0000256" key="2">
    <source>
        <dbReference type="ARBA" id="ARBA00022475"/>
    </source>
</evidence>
<keyword evidence="4 6" id="KW-1133">Transmembrane helix</keyword>
<evidence type="ECO:0000313" key="9">
    <source>
        <dbReference type="Proteomes" id="UP001564657"/>
    </source>
</evidence>
<evidence type="ECO:0000256" key="1">
    <source>
        <dbReference type="ARBA" id="ARBA00004651"/>
    </source>
</evidence>
<feature type="transmembrane region" description="Helical" evidence="6">
    <location>
        <begin position="218"/>
        <end position="237"/>
    </location>
</feature>
<reference evidence="8 9" key="1">
    <citation type="submission" date="2024-08" db="EMBL/GenBank/DDBJ databases">
        <title>Clostridium lapicellarii sp. nov., and Clostridium renhuaiense sp. nov., two species isolated from the mud in a fermentation cellar used for producing sauce-flavour Chinese liquors.</title>
        <authorList>
            <person name="Yang F."/>
            <person name="Wang H."/>
            <person name="Chen L.Q."/>
            <person name="Zhou N."/>
            <person name="Lu J.J."/>
            <person name="Pu X.X."/>
            <person name="Wan B."/>
            <person name="Wang L."/>
            <person name="Liu S.J."/>
        </authorList>
    </citation>
    <scope>NUCLEOTIDE SEQUENCE [LARGE SCALE GENOMIC DNA]</scope>
    <source>
        <strain evidence="8 9">MT-5</strain>
    </source>
</reference>
<dbReference type="PANTHER" id="PTHR30619:SF7">
    <property type="entry name" value="BETA-LACTAMASE DOMAIN PROTEIN"/>
    <property type="match status" value="1"/>
</dbReference>
<protein>
    <submittedName>
        <fullName evidence="8">ComEC/Rec2 family competence protein</fullName>
    </submittedName>
</protein>
<feature type="transmembrane region" description="Helical" evidence="6">
    <location>
        <begin position="280"/>
        <end position="298"/>
    </location>
</feature>
<feature type="transmembrane region" description="Helical" evidence="6">
    <location>
        <begin position="428"/>
        <end position="447"/>
    </location>
</feature>
<dbReference type="InterPro" id="IPR004477">
    <property type="entry name" value="ComEC_N"/>
</dbReference>
<accession>A0ABV4BJL0</accession>
<dbReference type="RefSeq" id="WP_369702851.1">
    <property type="nucleotide sequence ID" value="NZ_JBGEWD010000001.1"/>
</dbReference>
<keyword evidence="5 6" id="KW-0472">Membrane</keyword>
<evidence type="ECO:0000259" key="7">
    <source>
        <dbReference type="Pfam" id="PF03772"/>
    </source>
</evidence>
<organism evidence="8 9">
    <name type="scientific">Clostridium moutaii</name>
    <dbReference type="NCBI Taxonomy" id="3240932"/>
    <lineage>
        <taxon>Bacteria</taxon>
        <taxon>Bacillati</taxon>
        <taxon>Bacillota</taxon>
        <taxon>Clostridia</taxon>
        <taxon>Eubacteriales</taxon>
        <taxon>Clostridiaceae</taxon>
        <taxon>Clostridium</taxon>
    </lineage>
</organism>
<keyword evidence="9" id="KW-1185">Reference proteome</keyword>
<feature type="transmembrane region" description="Helical" evidence="6">
    <location>
        <begin position="192"/>
        <end position="212"/>
    </location>
</feature>
<feature type="transmembrane region" description="Helical" evidence="6">
    <location>
        <begin position="402"/>
        <end position="421"/>
    </location>
</feature>
<comment type="subcellular location">
    <subcellularLocation>
        <location evidence="1">Cell membrane</location>
        <topology evidence="1">Multi-pass membrane protein</topology>
    </subcellularLocation>
</comment>
<dbReference type="NCBIfam" id="TIGR00360">
    <property type="entry name" value="ComEC_N-term"/>
    <property type="match status" value="1"/>
</dbReference>
<feature type="transmembrane region" description="Helical" evidence="6">
    <location>
        <begin position="48"/>
        <end position="67"/>
    </location>
</feature>
<feature type="domain" description="ComEC/Rec2-related protein" evidence="7">
    <location>
        <begin position="173"/>
        <end position="414"/>
    </location>
</feature>
<gene>
    <name evidence="8" type="ORF">AB8U03_02005</name>
</gene>
<sequence length="556" mass="63865">MKRPLVFYSISLSLGCLFALLFLDNIAAAILIAAFFLIILFFTLEIKFFMVNVLFFLFGVFSFYLYFNINVQSPVQVRILEKKNYYFIGNFKGREIILKGKTEGLQEGQKIKAYGKFQKEFNIGSGVIGSYNLTEYKYYKKDFIYYSHELKNNIYEKFRKIIGEDKAALVMALCYGETDYISQEQMSEFQKLGIIHAVSVSGFHMVIIYEVLEYMAGLKIAIIVSLFYVFFTGMAAATMRSFIMILIFKLSKVFFKEYDSISSLSLSALILMAFKPYYVVNLGFDLSFLATLGILLYNKKIYRKLYKLPEKLASSISLTFSSQVFSLPYIAFTIQNFSYGFILGNLFLIPLFSIIIVLGNAALCSYHIEILFKYICAIINLVFTVIEGASIIALKLCPEVVYLRYRDGLMIIAVFISFVMYKKGYKKFKYIPAACVILMVLQGYSLFTSITFVSKNSGEAVVVKKGLDKVMICNYNYLDVNWISDIKVQQSVNKIITNPHKNFVYNLNTSSYLKVNETLENCGAITLYTGNRKFKFFTDKNSNSYVIIFNMLFKIK</sequence>
<feature type="transmembrane region" description="Helical" evidence="6">
    <location>
        <begin position="12"/>
        <end position="42"/>
    </location>
</feature>
<evidence type="ECO:0000313" key="8">
    <source>
        <dbReference type="EMBL" id="MEY7998982.1"/>
    </source>
</evidence>
<dbReference type="Proteomes" id="UP001564657">
    <property type="component" value="Unassembled WGS sequence"/>
</dbReference>
<dbReference type="Pfam" id="PF03772">
    <property type="entry name" value="Competence"/>
    <property type="match status" value="1"/>
</dbReference>
<proteinExistence type="predicted"/>
<feature type="transmembrane region" description="Helical" evidence="6">
    <location>
        <begin position="371"/>
        <end position="396"/>
    </location>
</feature>
<dbReference type="PROSITE" id="PS51257">
    <property type="entry name" value="PROKAR_LIPOPROTEIN"/>
    <property type="match status" value="1"/>
</dbReference>
<feature type="transmembrane region" description="Helical" evidence="6">
    <location>
        <begin position="337"/>
        <end position="359"/>
    </location>
</feature>
<keyword evidence="2" id="KW-1003">Cell membrane</keyword>
<feature type="transmembrane region" description="Helical" evidence="6">
    <location>
        <begin position="310"/>
        <end position="331"/>
    </location>
</feature>
<evidence type="ECO:0000256" key="4">
    <source>
        <dbReference type="ARBA" id="ARBA00022989"/>
    </source>
</evidence>
<evidence type="ECO:0000256" key="3">
    <source>
        <dbReference type="ARBA" id="ARBA00022692"/>
    </source>
</evidence>
<name>A0ABV4BJL0_9CLOT</name>
<dbReference type="InterPro" id="IPR052159">
    <property type="entry name" value="Competence_DNA_uptake"/>
</dbReference>
<dbReference type="PANTHER" id="PTHR30619">
    <property type="entry name" value="DNA INTERNALIZATION/COMPETENCE PROTEIN COMEC/REC2"/>
    <property type="match status" value="1"/>
</dbReference>
<evidence type="ECO:0000256" key="5">
    <source>
        <dbReference type="ARBA" id="ARBA00023136"/>
    </source>
</evidence>
<evidence type="ECO:0000256" key="6">
    <source>
        <dbReference type="SAM" id="Phobius"/>
    </source>
</evidence>
<comment type="caution">
    <text evidence="8">The sequence shown here is derived from an EMBL/GenBank/DDBJ whole genome shotgun (WGS) entry which is preliminary data.</text>
</comment>
<dbReference type="EMBL" id="JBGEWD010000001">
    <property type="protein sequence ID" value="MEY7998982.1"/>
    <property type="molecule type" value="Genomic_DNA"/>
</dbReference>
<keyword evidence="3 6" id="KW-0812">Transmembrane</keyword>